<evidence type="ECO:0000256" key="1">
    <source>
        <dbReference type="SAM" id="Phobius"/>
    </source>
</evidence>
<dbReference type="OrthoDB" id="9786064at2"/>
<dbReference type="EMBL" id="FWXO01000001">
    <property type="protein sequence ID" value="SMC34662.1"/>
    <property type="molecule type" value="Genomic_DNA"/>
</dbReference>
<feature type="transmembrane region" description="Helical" evidence="1">
    <location>
        <begin position="153"/>
        <end position="173"/>
    </location>
</feature>
<organism evidence="2 3">
    <name type="scientific">Cellulophaga tyrosinoxydans</name>
    <dbReference type="NCBI Taxonomy" id="504486"/>
    <lineage>
        <taxon>Bacteria</taxon>
        <taxon>Pseudomonadati</taxon>
        <taxon>Bacteroidota</taxon>
        <taxon>Flavobacteriia</taxon>
        <taxon>Flavobacteriales</taxon>
        <taxon>Flavobacteriaceae</taxon>
        <taxon>Cellulophaga</taxon>
    </lineage>
</organism>
<feature type="transmembrane region" description="Helical" evidence="1">
    <location>
        <begin position="180"/>
        <end position="200"/>
    </location>
</feature>
<dbReference type="Proteomes" id="UP000192360">
    <property type="component" value="Unassembled WGS sequence"/>
</dbReference>
<feature type="transmembrane region" description="Helical" evidence="1">
    <location>
        <begin position="7"/>
        <end position="28"/>
    </location>
</feature>
<accession>A0A1W1YEU2</accession>
<protein>
    <recommendedName>
        <fullName evidence="4">PAP2 superfamily protein</fullName>
    </recommendedName>
</protein>
<name>A0A1W1YEU2_9FLAO</name>
<proteinExistence type="predicted"/>
<feature type="transmembrane region" description="Helical" evidence="1">
    <location>
        <begin position="130"/>
        <end position="147"/>
    </location>
</feature>
<feature type="transmembrane region" description="Helical" evidence="1">
    <location>
        <begin position="40"/>
        <end position="60"/>
    </location>
</feature>
<keyword evidence="1" id="KW-0812">Transmembrane</keyword>
<feature type="transmembrane region" description="Helical" evidence="1">
    <location>
        <begin position="81"/>
        <end position="98"/>
    </location>
</feature>
<gene>
    <name evidence="2" type="ORF">SAMN05660703_0359</name>
</gene>
<feature type="transmembrane region" description="Helical" evidence="1">
    <location>
        <begin position="104"/>
        <end position="123"/>
    </location>
</feature>
<keyword evidence="1" id="KW-0472">Membrane</keyword>
<sequence length="201" mass="23087">MKAFFKIIAYLFHPIFIPIYGCLIYFVVTKKYTSMEMKVGNLFPIFILTVVIPIICFLIMRNIGMISSVFMPTTKERKYPLYISIMLLFMIVYKVIPSQYTPELYYYFIGLILALSTSAVLLFVKYKTSIHMLGIGSLVMYLINLSIHFEINLALSLSILILFAGLIASSRLYFKAHTKLELAVGLVIGIVTQFLTIPYWL</sequence>
<dbReference type="AlphaFoldDB" id="A0A1W1YEU2"/>
<evidence type="ECO:0008006" key="4">
    <source>
        <dbReference type="Google" id="ProtNLM"/>
    </source>
</evidence>
<evidence type="ECO:0000313" key="3">
    <source>
        <dbReference type="Proteomes" id="UP000192360"/>
    </source>
</evidence>
<keyword evidence="1" id="KW-1133">Transmembrane helix</keyword>
<reference evidence="2 3" key="1">
    <citation type="submission" date="2017-04" db="EMBL/GenBank/DDBJ databases">
        <authorList>
            <person name="Afonso C.L."/>
            <person name="Miller P.J."/>
            <person name="Scott M.A."/>
            <person name="Spackman E."/>
            <person name="Goraichik I."/>
            <person name="Dimitrov K.M."/>
            <person name="Suarez D.L."/>
            <person name="Swayne D.E."/>
        </authorList>
    </citation>
    <scope>NUCLEOTIDE SEQUENCE [LARGE SCALE GENOMIC DNA]</scope>
    <source>
        <strain evidence="2 3">DSM 21164</strain>
    </source>
</reference>
<dbReference type="STRING" id="504486.SAMN05660703_0359"/>
<keyword evidence="3" id="KW-1185">Reference proteome</keyword>
<evidence type="ECO:0000313" key="2">
    <source>
        <dbReference type="EMBL" id="SMC34662.1"/>
    </source>
</evidence>